<feature type="domain" description="Transposase IS701-like DDE" evidence="1">
    <location>
        <begin position="124"/>
        <end position="257"/>
    </location>
</feature>
<accession>A0A250KIV0</accession>
<dbReference type="Pfam" id="PF13546">
    <property type="entry name" value="DDE_5"/>
    <property type="match status" value="1"/>
</dbReference>
<evidence type="ECO:0000259" key="1">
    <source>
        <dbReference type="Pfam" id="PF13546"/>
    </source>
</evidence>
<evidence type="ECO:0000313" key="2">
    <source>
        <dbReference type="EMBL" id="BBA29834.1"/>
    </source>
</evidence>
<dbReference type="AlphaFoldDB" id="A0A250KIV0"/>
<reference evidence="2 3" key="1">
    <citation type="submission" date="2017-05" db="EMBL/GenBank/DDBJ databases">
        <title>whole genome sequence of Prevotella melaninogenica GAI 07411.</title>
        <authorList>
            <person name="Kondo Y."/>
            <person name="Hoshino T."/>
        </authorList>
    </citation>
    <scope>NUCLEOTIDE SEQUENCE [LARGE SCALE GENOMIC DNA]</scope>
    <source>
        <strain evidence="2 3">GAI 07411</strain>
    </source>
</reference>
<gene>
    <name evidence="2" type="ORF">PMEL_200360</name>
</gene>
<protein>
    <recommendedName>
        <fullName evidence="1">Transposase IS701-like DDE domain-containing protein</fullName>
    </recommendedName>
</protein>
<organism evidence="2 3">
    <name type="scientific">Prevotella melaninogenica</name>
    <dbReference type="NCBI Taxonomy" id="28132"/>
    <lineage>
        <taxon>Bacteria</taxon>
        <taxon>Pseudomonadati</taxon>
        <taxon>Bacteroidota</taxon>
        <taxon>Bacteroidia</taxon>
        <taxon>Bacteroidales</taxon>
        <taxon>Prevotellaceae</taxon>
        <taxon>Prevotella</taxon>
    </lineage>
</organism>
<evidence type="ECO:0000313" key="3">
    <source>
        <dbReference type="Proteomes" id="UP000267517"/>
    </source>
</evidence>
<dbReference type="InterPro" id="IPR038721">
    <property type="entry name" value="IS701-like_DDE_dom"/>
</dbReference>
<name>A0A250KIV0_9BACT</name>
<proteinExistence type="predicted"/>
<dbReference type="EMBL" id="AP018050">
    <property type="protein sequence ID" value="BBA29834.1"/>
    <property type="molecule type" value="Genomic_DNA"/>
</dbReference>
<dbReference type="Proteomes" id="UP000267517">
    <property type="component" value="Chromosome II"/>
</dbReference>
<sequence>METKIEKISELSKLLSVKTRMSDDLFHFFGKFVIGHLLSRLSLEKHDGVSASELILSLCLFRIVGESIHSICKHKIYELSNHGKNCFYRMMIRPQMDWRRLMNHFALRYMCLLRKYGEAPQSNTTTCFIIDDTVFEKSGVRMEGISRVYDHVKGRCVLGYKLLLCAFFDGKTTIPFDFSLHQEKGKQGDCGLTKQQHRKAYHTKRNTGNPDYKRFQECKMSKMEVAMDMLRRGWKMGLHAKYVITDSWFTCEQLMTCVRSIGKGAMHFVGLAKMGKTKYTVSGRKKNAAELIATYERERGNNCRKYKDIFSSADT</sequence>